<accession>A0A2P1PTB0</accession>
<evidence type="ECO:0000313" key="4">
    <source>
        <dbReference type="Proteomes" id="UP000241074"/>
    </source>
</evidence>
<reference evidence="3 4" key="1">
    <citation type="submission" date="2018-03" db="EMBL/GenBank/DDBJ databases">
        <title>Ahniella affigens gen. nov., sp. nov., a gammaproteobacterium isolated from sandy soil near a stream.</title>
        <authorList>
            <person name="Ko Y."/>
            <person name="Kim J.-H."/>
        </authorList>
    </citation>
    <scope>NUCLEOTIDE SEQUENCE [LARGE SCALE GENOMIC DNA]</scope>
    <source>
        <strain evidence="3 4">D13</strain>
    </source>
</reference>
<dbReference type="InterPro" id="IPR022838">
    <property type="entry name" value="GTP_cyclohydrolase_FolE2"/>
</dbReference>
<evidence type="ECO:0000256" key="1">
    <source>
        <dbReference type="ARBA" id="ARBA00022801"/>
    </source>
</evidence>
<organism evidence="3 4">
    <name type="scientific">Ahniella affigens</name>
    <dbReference type="NCBI Taxonomy" id="2021234"/>
    <lineage>
        <taxon>Bacteria</taxon>
        <taxon>Pseudomonadati</taxon>
        <taxon>Pseudomonadota</taxon>
        <taxon>Gammaproteobacteria</taxon>
        <taxon>Lysobacterales</taxon>
        <taxon>Rhodanobacteraceae</taxon>
        <taxon>Ahniella</taxon>
    </lineage>
</organism>
<comment type="similarity">
    <text evidence="2">Belongs to the GTP cyclohydrolase IV family.</text>
</comment>
<comment type="pathway">
    <text evidence="2">Cofactor biosynthesis; 7,8-dihydroneopterin triphosphate biosynthesis; 7,8-dihydroneopterin triphosphate from GTP: step 1/1.</text>
</comment>
<dbReference type="GO" id="GO:0003934">
    <property type="term" value="F:GTP cyclohydrolase I activity"/>
    <property type="evidence" value="ECO:0007669"/>
    <property type="project" value="UniProtKB-UniRule"/>
</dbReference>
<name>A0A2P1PTB0_9GAMM</name>
<gene>
    <name evidence="2" type="primary">folE2</name>
    <name evidence="3" type="ORF">C7S18_13145</name>
</gene>
<dbReference type="PANTHER" id="PTHR36445">
    <property type="entry name" value="GTP CYCLOHYDROLASE MPTA"/>
    <property type="match status" value="1"/>
</dbReference>
<dbReference type="GO" id="GO:0046654">
    <property type="term" value="P:tetrahydrofolate biosynthetic process"/>
    <property type="evidence" value="ECO:0007669"/>
    <property type="project" value="UniProtKB-UniRule"/>
</dbReference>
<dbReference type="Proteomes" id="UP000241074">
    <property type="component" value="Chromosome"/>
</dbReference>
<feature type="site" description="May be catalytically important" evidence="2">
    <location>
        <position position="176"/>
    </location>
</feature>
<dbReference type="UniPathway" id="UPA00848">
    <property type="reaction ID" value="UER00151"/>
</dbReference>
<dbReference type="Gene3D" id="3.10.270.10">
    <property type="entry name" value="Urate Oxidase"/>
    <property type="match status" value="1"/>
</dbReference>
<reference evidence="3 4" key="2">
    <citation type="submission" date="2018-03" db="EMBL/GenBank/DDBJ databases">
        <authorList>
            <person name="Keele B.F."/>
        </authorList>
    </citation>
    <scope>NUCLEOTIDE SEQUENCE [LARGE SCALE GENOMIC DNA]</scope>
    <source>
        <strain evidence="3 4">D13</strain>
    </source>
</reference>
<dbReference type="HAMAP" id="MF_01527_B">
    <property type="entry name" value="GTP_cyclohydrol_B"/>
    <property type="match status" value="1"/>
</dbReference>
<dbReference type="InterPro" id="IPR003801">
    <property type="entry name" value="GTP_cyclohydrolase_FolE2/MptA"/>
</dbReference>
<sequence>MNEINQANWSLDANPADATSADATKLLPDIAAAKAAQRGVLQWVGMRNVRAPLLIAASSGAAAERVAASVDVYVNLTDADARGIHMSRLYLLLESLAEVPVSSQSLRDLLGRLIESQAGLADAARIVLRFDLMLRRRALKSQLSGWKAYPVRMDARLGADGLRVQQELRIAYSSTCPMSAALSRQIQREHFEHHFGQSSQVPVSAVAEWLEQESGLAATPHAQRSQAVLNLSWQPDVANWPVLALIDQVEQALATPVQTAVKRIDEQTFARLNAENLMFCEDAARRVATVLRGVPSLADFEVDVAHFESLHAHDAVAVAVR</sequence>
<evidence type="ECO:0000256" key="2">
    <source>
        <dbReference type="HAMAP-Rule" id="MF_01527"/>
    </source>
</evidence>
<dbReference type="KEGG" id="xba:C7S18_13145"/>
<dbReference type="PANTHER" id="PTHR36445:SF1">
    <property type="entry name" value="GTP CYCLOHYDROLASE MPTA"/>
    <property type="match status" value="1"/>
</dbReference>
<comment type="function">
    <text evidence="2">Converts GTP to 7,8-dihydroneopterin triphosphate.</text>
</comment>
<dbReference type="AlphaFoldDB" id="A0A2P1PTB0"/>
<dbReference type="Pfam" id="PF02649">
    <property type="entry name" value="GCHY-1"/>
    <property type="match status" value="1"/>
</dbReference>
<proteinExistence type="inferred from homology"/>
<protein>
    <recommendedName>
        <fullName evidence="2">GTP cyclohydrolase FolE2</fullName>
        <ecNumber evidence="2">3.5.4.16</ecNumber>
    </recommendedName>
</protein>
<evidence type="ECO:0000313" key="3">
    <source>
        <dbReference type="EMBL" id="AVP98085.1"/>
    </source>
</evidence>
<keyword evidence="4" id="KW-1185">Reference proteome</keyword>
<dbReference type="EC" id="3.5.4.16" evidence="2"/>
<comment type="catalytic activity">
    <reaction evidence="2">
        <text>GTP + H2O = 7,8-dihydroneopterin 3'-triphosphate + formate + H(+)</text>
        <dbReference type="Rhea" id="RHEA:17473"/>
        <dbReference type="ChEBI" id="CHEBI:15377"/>
        <dbReference type="ChEBI" id="CHEBI:15378"/>
        <dbReference type="ChEBI" id="CHEBI:15740"/>
        <dbReference type="ChEBI" id="CHEBI:37565"/>
        <dbReference type="ChEBI" id="CHEBI:58462"/>
        <dbReference type="EC" id="3.5.4.16"/>
    </reaction>
</comment>
<dbReference type="OrthoDB" id="239637at2"/>
<dbReference type="NCBIfam" id="NF010200">
    <property type="entry name" value="PRK13674.1-1"/>
    <property type="match status" value="1"/>
</dbReference>
<keyword evidence="1 2" id="KW-0378">Hydrolase</keyword>
<dbReference type="EMBL" id="CP027860">
    <property type="protein sequence ID" value="AVP98085.1"/>
    <property type="molecule type" value="Genomic_DNA"/>
</dbReference>